<protein>
    <recommendedName>
        <fullName evidence="4">Nuclease</fullName>
    </recommendedName>
</protein>
<sequence>MLFTLLLAAAVVPNGQTFACTPTRVWDGDGPIWCREGAHVRLAGIAAREIDNSCRPGQPCPRASGPAARDALVRLLGGPRGQTSTGHIRVAGSTMRCVSTGEAKGNRTGAWCSAPGIGDLSCAMIATGTVLRWERYAKGRCRSR</sequence>
<organism evidence="2 3">
    <name type="scientific">Sphingobium baderi</name>
    <dbReference type="NCBI Taxonomy" id="1332080"/>
    <lineage>
        <taxon>Bacteria</taxon>
        <taxon>Pseudomonadati</taxon>
        <taxon>Pseudomonadota</taxon>
        <taxon>Alphaproteobacteria</taxon>
        <taxon>Sphingomonadales</taxon>
        <taxon>Sphingomonadaceae</taxon>
        <taxon>Sphingobium</taxon>
    </lineage>
</organism>
<name>A0A0S3F5H2_9SPHN</name>
<evidence type="ECO:0008006" key="4">
    <source>
        <dbReference type="Google" id="ProtNLM"/>
    </source>
</evidence>
<gene>
    <name evidence="2" type="ORF">ATN00_20660</name>
</gene>
<evidence type="ECO:0000313" key="2">
    <source>
        <dbReference type="EMBL" id="ALR22907.1"/>
    </source>
</evidence>
<proteinExistence type="predicted"/>
<dbReference type="Proteomes" id="UP000056968">
    <property type="component" value="Plasmid pDE1"/>
</dbReference>
<dbReference type="AlphaFoldDB" id="A0A0S3F5H2"/>
<keyword evidence="2" id="KW-0614">Plasmid</keyword>
<dbReference type="OrthoDB" id="7206106at2"/>
<dbReference type="InterPro" id="IPR035437">
    <property type="entry name" value="SNase_OB-fold_sf"/>
</dbReference>
<geneLocation type="plasmid" evidence="2 3">
    <name>pDE1</name>
</geneLocation>
<evidence type="ECO:0000313" key="3">
    <source>
        <dbReference type="Proteomes" id="UP000056968"/>
    </source>
</evidence>
<dbReference type="EMBL" id="CP013265">
    <property type="protein sequence ID" value="ALR22907.1"/>
    <property type="molecule type" value="Genomic_DNA"/>
</dbReference>
<feature type="signal peptide" evidence="1">
    <location>
        <begin position="1"/>
        <end position="19"/>
    </location>
</feature>
<dbReference type="SUPFAM" id="SSF50199">
    <property type="entry name" value="Staphylococcal nuclease"/>
    <property type="match status" value="1"/>
</dbReference>
<reference evidence="2 3" key="1">
    <citation type="submission" date="2015-11" db="EMBL/GenBank/DDBJ databases">
        <title>A Two-component Flavoprotein Monooxygenase System MeaXY Responsible for para-Hydroxylation of 2-Methyl-6-ethylaniline and 2,6-Diethylaniline in Sphingobium baderi DE-13.</title>
        <authorList>
            <person name="Cheng M."/>
            <person name="Meng Q."/>
            <person name="Yang Y."/>
            <person name="Chu C."/>
            <person name="Yan X."/>
            <person name="He J."/>
            <person name="Li S."/>
        </authorList>
    </citation>
    <scope>NUCLEOTIDE SEQUENCE [LARGE SCALE GENOMIC DNA]</scope>
    <source>
        <strain evidence="2 3">DE-13</strain>
        <plasmid evidence="3">Plasmid pDE1</plasmid>
    </source>
</reference>
<keyword evidence="3" id="KW-1185">Reference proteome</keyword>
<accession>A0A0S3F5H2</accession>
<feature type="chain" id="PRO_5006611989" description="Nuclease" evidence="1">
    <location>
        <begin position="20"/>
        <end position="144"/>
    </location>
</feature>
<keyword evidence="1" id="KW-0732">Signal</keyword>
<dbReference type="KEGG" id="sbd:ATN00_20660"/>
<evidence type="ECO:0000256" key="1">
    <source>
        <dbReference type="SAM" id="SignalP"/>
    </source>
</evidence>
<dbReference type="RefSeq" id="WP_062069249.1">
    <property type="nucleotide sequence ID" value="NZ_CP013265.1"/>
</dbReference>
<dbReference type="Gene3D" id="2.40.50.90">
    <property type="match status" value="1"/>
</dbReference>